<feature type="domain" description="G-protein coupled receptors family 1 profile" evidence="6">
    <location>
        <begin position="315"/>
        <end position="548"/>
    </location>
</feature>
<evidence type="ECO:0000256" key="5">
    <source>
        <dbReference type="SAM" id="Phobius"/>
    </source>
</evidence>
<dbReference type="SMART" id="SM01381">
    <property type="entry name" value="7TM_GPCR_Srsx"/>
    <property type="match status" value="2"/>
</dbReference>
<dbReference type="InterPro" id="IPR019424">
    <property type="entry name" value="7TM_GPCR_Srsx"/>
</dbReference>
<evidence type="ECO:0000259" key="6">
    <source>
        <dbReference type="PROSITE" id="PS50262"/>
    </source>
</evidence>
<dbReference type="SUPFAM" id="SSF81321">
    <property type="entry name" value="Family A G protein-coupled receptor-like"/>
    <property type="match status" value="2"/>
</dbReference>
<comment type="subcellular location">
    <subcellularLocation>
        <location evidence="1">Membrane</location>
    </subcellularLocation>
</comment>
<feature type="transmembrane region" description="Helical" evidence="5">
    <location>
        <begin position="50"/>
        <end position="74"/>
    </location>
</feature>
<dbReference type="PANTHER" id="PTHR23360:SF5">
    <property type="entry name" value="G-PROTEIN COUPLED RECEPTORS FAMILY 1 PROFILE DOMAIN-CONTAINING PROTEIN"/>
    <property type="match status" value="1"/>
</dbReference>
<dbReference type="InterPro" id="IPR047130">
    <property type="entry name" value="7TM_GPCR_Srsx_nematod"/>
</dbReference>
<dbReference type="GO" id="GO:0004930">
    <property type="term" value="F:G protein-coupled receptor activity"/>
    <property type="evidence" value="ECO:0007669"/>
    <property type="project" value="InterPro"/>
</dbReference>
<feature type="transmembrane region" description="Helical" evidence="5">
    <location>
        <begin position="210"/>
        <end position="232"/>
    </location>
</feature>
<dbReference type="Gene3D" id="1.20.1070.10">
    <property type="entry name" value="Rhodopsin 7-helix transmembrane proteins"/>
    <property type="match status" value="2"/>
</dbReference>
<feature type="transmembrane region" description="Helical" evidence="5">
    <location>
        <begin position="126"/>
        <end position="148"/>
    </location>
</feature>
<keyword evidence="3 5" id="KW-1133">Transmembrane helix</keyword>
<evidence type="ECO:0000256" key="3">
    <source>
        <dbReference type="ARBA" id="ARBA00022989"/>
    </source>
</evidence>
<feature type="domain" description="G-protein coupled receptors family 1 profile" evidence="6">
    <location>
        <begin position="30"/>
        <end position="263"/>
    </location>
</feature>
<evidence type="ECO:0000256" key="4">
    <source>
        <dbReference type="ARBA" id="ARBA00023136"/>
    </source>
</evidence>
<dbReference type="AlphaFoldDB" id="A0AA39HF05"/>
<gene>
    <name evidence="7" type="ORF">QR680_016877</name>
</gene>
<feature type="transmembrane region" description="Helical" evidence="5">
    <location>
        <begin position="303"/>
        <end position="324"/>
    </location>
</feature>
<dbReference type="InterPro" id="IPR000276">
    <property type="entry name" value="GPCR_Rhodpsn"/>
</dbReference>
<feature type="transmembrane region" description="Helical" evidence="5">
    <location>
        <begin position="412"/>
        <end position="433"/>
    </location>
</feature>
<dbReference type="PROSITE" id="PS50262">
    <property type="entry name" value="G_PROTEIN_RECEP_F1_2"/>
    <property type="match status" value="2"/>
</dbReference>
<dbReference type="CDD" id="cd00637">
    <property type="entry name" value="7tm_classA_rhodopsin-like"/>
    <property type="match status" value="1"/>
</dbReference>
<dbReference type="Pfam" id="PF10320">
    <property type="entry name" value="7TM_GPCR_Srsx"/>
    <property type="match status" value="2"/>
</dbReference>
<feature type="transmembrane region" description="Helical" evidence="5">
    <location>
        <begin position="238"/>
        <end position="264"/>
    </location>
</feature>
<feature type="transmembrane region" description="Helical" evidence="5">
    <location>
        <begin position="168"/>
        <end position="189"/>
    </location>
</feature>
<organism evidence="7 8">
    <name type="scientific">Steinernema hermaphroditum</name>
    <dbReference type="NCBI Taxonomy" id="289476"/>
    <lineage>
        <taxon>Eukaryota</taxon>
        <taxon>Metazoa</taxon>
        <taxon>Ecdysozoa</taxon>
        <taxon>Nematoda</taxon>
        <taxon>Chromadorea</taxon>
        <taxon>Rhabditida</taxon>
        <taxon>Tylenchina</taxon>
        <taxon>Panagrolaimomorpha</taxon>
        <taxon>Strongyloidoidea</taxon>
        <taxon>Steinernematidae</taxon>
        <taxon>Steinernema</taxon>
    </lineage>
</organism>
<accession>A0AA39HF05</accession>
<dbReference type="PROSITE" id="PS00237">
    <property type="entry name" value="G_PROTEIN_RECEP_F1_1"/>
    <property type="match status" value="1"/>
</dbReference>
<keyword evidence="4 5" id="KW-0472">Membrane</keyword>
<dbReference type="PANTHER" id="PTHR23360">
    <property type="entry name" value="G-PROTEIN COUPLED RECEPTORS FAMILY 1 PROFILE DOMAIN-CONTAINING PROTEIN-RELATED"/>
    <property type="match status" value="1"/>
</dbReference>
<evidence type="ECO:0000256" key="1">
    <source>
        <dbReference type="ARBA" id="ARBA00004370"/>
    </source>
</evidence>
<sequence>MTEFTLEDYLLANKIVSSCTAVLALMAATGNFVLFLTILRSKNIQSICSVLIAIQALVEVVYPLSVLSFTYVSFAEVQITRRSCLFWQSIPLAAANASIVMMPVVAVDRFVSLKFALWYNRLNRTLYISVLMMFPVAYHAICTYLGILSVDEKLLICRLPDGYTQTAIMFWVGSQVVIALFVLFLYFLVRFELKSKKGGGKDVSAAISKSLQIIFILYVFGYTLFALINIGSMLIHDYYLFLTVGSLSSSLALVNIAAPVFVFYKNSRLYRKEIKATLRFLLRIRTTTNVQVDYFLVNKVFSVVNAVAGIAAAFGNFVLAFSIIRSTQLRSKCSALIAIQAISEIVYPMSFVSLVYFSFAEVRIPRSSCLWWEALPLVAANVSVMMMSLVALDRFLSFKAPVWYKTVDKRRYLLSLLCLPGLHNVLIFSLGYFYLDDEDVFCRIPDGLSDIPLLVWVIGQVVIAAVVLFLYLLMRWQLKNTPPQRKDLCASINKSLRVIFVLYLCGYTLFAVVNLGAAFLENNNLDHIIGTVTSTNTFVNTIAPVFVFYHNSSLYRREIRKTLTLLLRRPTMCQNTVVHVTSMTLQ</sequence>
<evidence type="ECO:0000313" key="7">
    <source>
        <dbReference type="EMBL" id="KAK0403362.1"/>
    </source>
</evidence>
<feature type="transmembrane region" description="Helical" evidence="5">
    <location>
        <begin position="336"/>
        <end position="359"/>
    </location>
</feature>
<dbReference type="Proteomes" id="UP001175271">
    <property type="component" value="Unassembled WGS sequence"/>
</dbReference>
<feature type="transmembrane region" description="Helical" evidence="5">
    <location>
        <begin position="453"/>
        <end position="474"/>
    </location>
</feature>
<reference evidence="7" key="1">
    <citation type="submission" date="2023-06" db="EMBL/GenBank/DDBJ databases">
        <title>Genomic analysis of the entomopathogenic nematode Steinernema hermaphroditum.</title>
        <authorList>
            <person name="Schwarz E.M."/>
            <person name="Heppert J.K."/>
            <person name="Baniya A."/>
            <person name="Schwartz H.T."/>
            <person name="Tan C.-H."/>
            <person name="Antoshechkin I."/>
            <person name="Sternberg P.W."/>
            <person name="Goodrich-Blair H."/>
            <person name="Dillman A.R."/>
        </authorList>
    </citation>
    <scope>NUCLEOTIDE SEQUENCE</scope>
    <source>
        <strain evidence="7">PS9179</strain>
        <tissue evidence="7">Whole animal</tissue>
    </source>
</reference>
<dbReference type="EMBL" id="JAUCMV010000004">
    <property type="protein sequence ID" value="KAK0403362.1"/>
    <property type="molecule type" value="Genomic_DNA"/>
</dbReference>
<proteinExistence type="predicted"/>
<feature type="transmembrane region" description="Helical" evidence="5">
    <location>
        <begin position="86"/>
        <end position="106"/>
    </location>
</feature>
<name>A0AA39HF05_9BILA</name>
<evidence type="ECO:0000256" key="2">
    <source>
        <dbReference type="ARBA" id="ARBA00022692"/>
    </source>
</evidence>
<feature type="transmembrane region" description="Helical" evidence="5">
    <location>
        <begin position="371"/>
        <end position="392"/>
    </location>
</feature>
<dbReference type="GO" id="GO:0016020">
    <property type="term" value="C:membrane"/>
    <property type="evidence" value="ECO:0007669"/>
    <property type="project" value="UniProtKB-SubCell"/>
</dbReference>
<protein>
    <recommendedName>
        <fullName evidence="6">G-protein coupled receptors family 1 profile domain-containing protein</fullName>
    </recommendedName>
</protein>
<keyword evidence="2 5" id="KW-0812">Transmembrane</keyword>
<comment type="caution">
    <text evidence="7">The sequence shown here is derived from an EMBL/GenBank/DDBJ whole genome shotgun (WGS) entry which is preliminary data.</text>
</comment>
<feature type="transmembrane region" description="Helical" evidence="5">
    <location>
        <begin position="495"/>
        <end position="516"/>
    </location>
</feature>
<keyword evidence="8" id="KW-1185">Reference proteome</keyword>
<evidence type="ECO:0000313" key="8">
    <source>
        <dbReference type="Proteomes" id="UP001175271"/>
    </source>
</evidence>
<feature type="transmembrane region" description="Helical" evidence="5">
    <location>
        <begin position="15"/>
        <end position="38"/>
    </location>
</feature>
<feature type="transmembrane region" description="Helical" evidence="5">
    <location>
        <begin position="528"/>
        <end position="549"/>
    </location>
</feature>
<dbReference type="InterPro" id="IPR017452">
    <property type="entry name" value="GPCR_Rhodpsn_7TM"/>
</dbReference>